<evidence type="ECO:0000256" key="4">
    <source>
        <dbReference type="ARBA" id="ARBA00023163"/>
    </source>
</evidence>
<gene>
    <name evidence="6" type="ORF">CUS_5740</name>
</gene>
<dbReference type="Proteomes" id="UP000004259">
    <property type="component" value="Unassembled WGS sequence"/>
</dbReference>
<dbReference type="eggNOG" id="COG0583">
    <property type="taxonomic scope" value="Bacteria"/>
</dbReference>
<keyword evidence="4" id="KW-0804">Transcription</keyword>
<accession>E9SGR4</accession>
<sequence length="301" mass="34401">MDIRVLRYFLAVAREQSYSVAAERLYLSQPTLSRQLKELEEELGTTLLIRSNKGVTLTEEGMILRKRAEEIVELMEKTELEVRQSSEQVSGKVYIGAGETYSIKLIADTAQKLQCEHPDIRYSIYSADGTDVLERLDRGLIDFGMIFQPYDSSKYEGIEIPLKDTFGVLMRKDMPLADKDVIELSDLIGKPLIIPRQPNHNTRIAEMISKYDENMHIAAEYNLVYNGSVMAAEGMGYCVTFDKLINVSGDSKLCFKPLLPKFEATCTFVWKKYTVFTKAAELFLRQFRQDIEELKNNTEKG</sequence>
<proteinExistence type="inferred from homology"/>
<dbReference type="Gene3D" id="3.40.190.290">
    <property type="match status" value="1"/>
</dbReference>
<name>E9SGR4_RUMAL</name>
<dbReference type="InterPro" id="IPR005119">
    <property type="entry name" value="LysR_subst-bd"/>
</dbReference>
<dbReference type="SUPFAM" id="SSF46785">
    <property type="entry name" value="Winged helix' DNA-binding domain"/>
    <property type="match status" value="1"/>
</dbReference>
<keyword evidence="2" id="KW-0805">Transcription regulation</keyword>
<dbReference type="OrthoDB" id="9803714at2"/>
<dbReference type="Gene3D" id="1.10.10.10">
    <property type="entry name" value="Winged helix-like DNA-binding domain superfamily/Winged helix DNA-binding domain"/>
    <property type="match status" value="1"/>
</dbReference>
<protein>
    <submittedName>
        <fullName evidence="6">Transcriptional regulator, LysR family</fullName>
    </submittedName>
</protein>
<dbReference type="PANTHER" id="PTHR30419">
    <property type="entry name" value="HTH-TYPE TRANSCRIPTIONAL REGULATOR YBHD"/>
    <property type="match status" value="1"/>
</dbReference>
<dbReference type="Pfam" id="PF03466">
    <property type="entry name" value="LysR_substrate"/>
    <property type="match status" value="1"/>
</dbReference>
<dbReference type="SUPFAM" id="SSF53850">
    <property type="entry name" value="Periplasmic binding protein-like II"/>
    <property type="match status" value="1"/>
</dbReference>
<dbReference type="GO" id="GO:0003677">
    <property type="term" value="F:DNA binding"/>
    <property type="evidence" value="ECO:0007669"/>
    <property type="project" value="UniProtKB-KW"/>
</dbReference>
<dbReference type="FunFam" id="1.10.10.10:FF:000001">
    <property type="entry name" value="LysR family transcriptional regulator"/>
    <property type="match status" value="1"/>
</dbReference>
<comment type="similarity">
    <text evidence="1">Belongs to the LysR transcriptional regulatory family.</text>
</comment>
<dbReference type="GO" id="GO:0005829">
    <property type="term" value="C:cytosol"/>
    <property type="evidence" value="ECO:0007669"/>
    <property type="project" value="TreeGrafter"/>
</dbReference>
<dbReference type="PRINTS" id="PR00039">
    <property type="entry name" value="HTHLYSR"/>
</dbReference>
<keyword evidence="3" id="KW-0238">DNA-binding</keyword>
<dbReference type="CDD" id="cd05466">
    <property type="entry name" value="PBP2_LTTR_substrate"/>
    <property type="match status" value="1"/>
</dbReference>
<evidence type="ECO:0000259" key="5">
    <source>
        <dbReference type="PROSITE" id="PS50931"/>
    </source>
</evidence>
<evidence type="ECO:0000313" key="6">
    <source>
        <dbReference type="EMBL" id="EGC01527.1"/>
    </source>
</evidence>
<evidence type="ECO:0000256" key="3">
    <source>
        <dbReference type="ARBA" id="ARBA00023125"/>
    </source>
</evidence>
<dbReference type="InterPro" id="IPR036388">
    <property type="entry name" value="WH-like_DNA-bd_sf"/>
</dbReference>
<dbReference type="PROSITE" id="PS50931">
    <property type="entry name" value="HTH_LYSR"/>
    <property type="match status" value="1"/>
</dbReference>
<dbReference type="PANTHER" id="PTHR30419:SF8">
    <property type="entry name" value="NITROGEN ASSIMILATION TRANSCRIPTIONAL ACTIVATOR-RELATED"/>
    <property type="match status" value="1"/>
</dbReference>
<keyword evidence="7" id="KW-1185">Reference proteome</keyword>
<dbReference type="InterPro" id="IPR000847">
    <property type="entry name" value="LysR_HTH_N"/>
</dbReference>
<evidence type="ECO:0000256" key="1">
    <source>
        <dbReference type="ARBA" id="ARBA00009437"/>
    </source>
</evidence>
<dbReference type="AlphaFoldDB" id="E9SGR4"/>
<comment type="caution">
    <text evidence="6">The sequence shown here is derived from an EMBL/GenBank/DDBJ whole genome shotgun (WGS) entry which is preliminary data.</text>
</comment>
<dbReference type="Pfam" id="PF00126">
    <property type="entry name" value="HTH_1"/>
    <property type="match status" value="1"/>
</dbReference>
<dbReference type="STRING" id="246199.CUS_5740"/>
<dbReference type="InterPro" id="IPR050950">
    <property type="entry name" value="HTH-type_LysR_regulators"/>
</dbReference>
<dbReference type="RefSeq" id="WP_004167483.1">
    <property type="nucleotide sequence ID" value="NZ_ADKM02000128.1"/>
</dbReference>
<organism evidence="6 7">
    <name type="scientific">Ruminococcus albus 8</name>
    <dbReference type="NCBI Taxonomy" id="246199"/>
    <lineage>
        <taxon>Bacteria</taxon>
        <taxon>Bacillati</taxon>
        <taxon>Bacillota</taxon>
        <taxon>Clostridia</taxon>
        <taxon>Eubacteriales</taxon>
        <taxon>Oscillospiraceae</taxon>
        <taxon>Ruminococcus</taxon>
    </lineage>
</organism>
<dbReference type="EMBL" id="ADKM02000128">
    <property type="protein sequence ID" value="EGC01527.1"/>
    <property type="molecule type" value="Genomic_DNA"/>
</dbReference>
<dbReference type="GO" id="GO:0003700">
    <property type="term" value="F:DNA-binding transcription factor activity"/>
    <property type="evidence" value="ECO:0007669"/>
    <property type="project" value="InterPro"/>
</dbReference>
<dbReference type="InterPro" id="IPR036390">
    <property type="entry name" value="WH_DNA-bd_sf"/>
</dbReference>
<evidence type="ECO:0000256" key="2">
    <source>
        <dbReference type="ARBA" id="ARBA00023015"/>
    </source>
</evidence>
<reference evidence="6 7" key="1">
    <citation type="submission" date="2011-02" db="EMBL/GenBank/DDBJ databases">
        <authorList>
            <person name="Nelson K.E."/>
            <person name="Sutton G."/>
            <person name="Torralba M."/>
            <person name="Durkin S."/>
            <person name="Harkins D."/>
            <person name="Montgomery R."/>
            <person name="Ziemer C."/>
            <person name="Klaassens E."/>
            <person name="Ocuiv P."/>
            <person name="Morrison M."/>
        </authorList>
    </citation>
    <scope>NUCLEOTIDE SEQUENCE [LARGE SCALE GENOMIC DNA]</scope>
    <source>
        <strain evidence="6 7">8</strain>
    </source>
</reference>
<evidence type="ECO:0000313" key="7">
    <source>
        <dbReference type="Proteomes" id="UP000004259"/>
    </source>
</evidence>
<feature type="domain" description="HTH lysR-type" evidence="5">
    <location>
        <begin position="1"/>
        <end position="58"/>
    </location>
</feature>